<accession>A0A5E4PMF0</accession>
<dbReference type="GO" id="GO:0016298">
    <property type="term" value="F:lipase activity"/>
    <property type="evidence" value="ECO:0007669"/>
    <property type="project" value="InterPro"/>
</dbReference>
<feature type="chain" id="PRO_5022954343" description="Lipase domain-containing protein" evidence="5">
    <location>
        <begin position="17"/>
        <end position="322"/>
    </location>
</feature>
<keyword evidence="3" id="KW-0964">Secreted</keyword>
<evidence type="ECO:0000259" key="6">
    <source>
        <dbReference type="Pfam" id="PF00151"/>
    </source>
</evidence>
<dbReference type="EMBL" id="FZQP02000003">
    <property type="protein sequence ID" value="VVC86499.1"/>
    <property type="molecule type" value="Genomic_DNA"/>
</dbReference>
<comment type="similarity">
    <text evidence="2 4">Belongs to the AB hydrolase superfamily. Lipase family.</text>
</comment>
<feature type="signal peptide" evidence="5">
    <location>
        <begin position="1"/>
        <end position="16"/>
    </location>
</feature>
<protein>
    <recommendedName>
        <fullName evidence="6">Lipase domain-containing protein</fullName>
    </recommendedName>
</protein>
<evidence type="ECO:0000256" key="3">
    <source>
        <dbReference type="ARBA" id="ARBA00022525"/>
    </source>
</evidence>
<dbReference type="GO" id="GO:0017171">
    <property type="term" value="F:serine hydrolase activity"/>
    <property type="evidence" value="ECO:0007669"/>
    <property type="project" value="TreeGrafter"/>
</dbReference>
<dbReference type="InterPro" id="IPR029058">
    <property type="entry name" value="AB_hydrolase_fold"/>
</dbReference>
<dbReference type="AlphaFoldDB" id="A0A5E4PMF0"/>
<organism evidence="7 8">
    <name type="scientific">Leptidea sinapis</name>
    <dbReference type="NCBI Taxonomy" id="189913"/>
    <lineage>
        <taxon>Eukaryota</taxon>
        <taxon>Metazoa</taxon>
        <taxon>Ecdysozoa</taxon>
        <taxon>Arthropoda</taxon>
        <taxon>Hexapoda</taxon>
        <taxon>Insecta</taxon>
        <taxon>Pterygota</taxon>
        <taxon>Neoptera</taxon>
        <taxon>Endopterygota</taxon>
        <taxon>Lepidoptera</taxon>
        <taxon>Glossata</taxon>
        <taxon>Ditrysia</taxon>
        <taxon>Papilionoidea</taxon>
        <taxon>Pieridae</taxon>
        <taxon>Dismorphiinae</taxon>
        <taxon>Leptidea</taxon>
    </lineage>
</organism>
<keyword evidence="5" id="KW-0732">Signal</keyword>
<dbReference type="Proteomes" id="UP000324832">
    <property type="component" value="Unassembled WGS sequence"/>
</dbReference>
<evidence type="ECO:0000313" key="8">
    <source>
        <dbReference type="Proteomes" id="UP000324832"/>
    </source>
</evidence>
<dbReference type="PRINTS" id="PR00821">
    <property type="entry name" value="TAGLIPASE"/>
</dbReference>
<reference evidence="7 8" key="1">
    <citation type="submission" date="2017-07" db="EMBL/GenBank/DDBJ databases">
        <authorList>
            <person name="Talla V."/>
            <person name="Backstrom N."/>
        </authorList>
    </citation>
    <scope>NUCLEOTIDE SEQUENCE [LARGE SCALE GENOMIC DNA]</scope>
</reference>
<gene>
    <name evidence="7" type="ORF">LSINAPIS_LOCUS308</name>
</gene>
<proteinExistence type="inferred from homology"/>
<keyword evidence="8" id="KW-1185">Reference proteome</keyword>
<comment type="subcellular location">
    <subcellularLocation>
        <location evidence="1">Secreted</location>
    </subcellularLocation>
</comment>
<evidence type="ECO:0000256" key="4">
    <source>
        <dbReference type="RuleBase" id="RU004262"/>
    </source>
</evidence>
<evidence type="ECO:0000313" key="7">
    <source>
        <dbReference type="EMBL" id="VVC86499.1"/>
    </source>
</evidence>
<evidence type="ECO:0000256" key="5">
    <source>
        <dbReference type="SAM" id="SignalP"/>
    </source>
</evidence>
<feature type="domain" description="Lipase" evidence="6">
    <location>
        <begin position="69"/>
        <end position="280"/>
    </location>
</feature>
<dbReference type="SUPFAM" id="SSF53474">
    <property type="entry name" value="alpha/beta-Hydrolases"/>
    <property type="match status" value="1"/>
</dbReference>
<evidence type="ECO:0000256" key="1">
    <source>
        <dbReference type="ARBA" id="ARBA00004613"/>
    </source>
</evidence>
<dbReference type="GO" id="GO:0005615">
    <property type="term" value="C:extracellular space"/>
    <property type="evidence" value="ECO:0007669"/>
    <property type="project" value="TreeGrafter"/>
</dbReference>
<dbReference type="Pfam" id="PF00151">
    <property type="entry name" value="Lipase"/>
    <property type="match status" value="1"/>
</dbReference>
<sequence length="322" mass="34783">MRAAGLLLVLLQSVAALLPPIMSNSLGDLLRAASDTYLNVIMFTRTGKKQYALNAAPAHLPRVSSPDFPLTVFISGWWNSPQDEAARAVVRALLTAAPYVLVLDTRVPFSRGYVSSAALVNAVARRLFRLISGAAARGHDPARTHLVGFSLGAHVAGIAGDLVRRRLNATVGRITALDPARPCFAGAARRRLTRDDARFVHVVHSSAGVVGLESAVGHADVYVNGLEGRLPECRARPVPLECEHAAAWRLYADSAKTASGNGLPGRRCRDWAELQSGRCDGEPTNLGFGCRDDTRGLFMYSPPKEDTNLKVFNLFDVNTWFS</sequence>
<dbReference type="GO" id="GO:0016042">
    <property type="term" value="P:lipid catabolic process"/>
    <property type="evidence" value="ECO:0007669"/>
    <property type="project" value="TreeGrafter"/>
</dbReference>
<dbReference type="PANTHER" id="PTHR11610">
    <property type="entry name" value="LIPASE"/>
    <property type="match status" value="1"/>
</dbReference>
<dbReference type="PANTHER" id="PTHR11610:SF169">
    <property type="entry name" value="GH15759P-RELATED"/>
    <property type="match status" value="1"/>
</dbReference>
<dbReference type="Gene3D" id="3.40.50.1820">
    <property type="entry name" value="alpha/beta hydrolase"/>
    <property type="match status" value="1"/>
</dbReference>
<name>A0A5E4PMF0_9NEOP</name>
<dbReference type="InterPro" id="IPR000734">
    <property type="entry name" value="TAG_lipase"/>
</dbReference>
<evidence type="ECO:0000256" key="2">
    <source>
        <dbReference type="ARBA" id="ARBA00010701"/>
    </source>
</evidence>
<dbReference type="InterPro" id="IPR013818">
    <property type="entry name" value="Lipase"/>
</dbReference>